<dbReference type="EMBL" id="CAEKDK010000001">
    <property type="protein sequence ID" value="CAB4263822.1"/>
    <property type="molecule type" value="Genomic_DNA"/>
</dbReference>
<organism evidence="1 3">
    <name type="scientific">Prunus armeniaca</name>
    <name type="common">Apricot</name>
    <name type="synonym">Armeniaca vulgaris</name>
    <dbReference type="NCBI Taxonomy" id="36596"/>
    <lineage>
        <taxon>Eukaryota</taxon>
        <taxon>Viridiplantae</taxon>
        <taxon>Streptophyta</taxon>
        <taxon>Embryophyta</taxon>
        <taxon>Tracheophyta</taxon>
        <taxon>Spermatophyta</taxon>
        <taxon>Magnoliopsida</taxon>
        <taxon>eudicotyledons</taxon>
        <taxon>Gunneridae</taxon>
        <taxon>Pentapetalae</taxon>
        <taxon>rosids</taxon>
        <taxon>fabids</taxon>
        <taxon>Rosales</taxon>
        <taxon>Rosaceae</taxon>
        <taxon>Amygdaloideae</taxon>
        <taxon>Amygdaleae</taxon>
        <taxon>Prunus</taxon>
    </lineage>
</organism>
<reference evidence="1 3" key="2">
    <citation type="submission" date="2020-05" db="EMBL/GenBank/DDBJ databases">
        <authorList>
            <person name="Campoy J."/>
            <person name="Schneeberger K."/>
            <person name="Spophaly S."/>
        </authorList>
    </citation>
    <scope>NUCLEOTIDE SEQUENCE [LARGE SCALE GENOMIC DNA]</scope>
    <source>
        <strain evidence="1">PruArmRojPasFocal</strain>
    </source>
</reference>
<keyword evidence="4" id="KW-1185">Reference proteome</keyword>
<reference evidence="4" key="1">
    <citation type="journal article" date="2020" name="Genome Biol.">
        <title>Gamete binning: chromosome-level and haplotype-resolved genome assembly enabled by high-throughput single-cell sequencing of gamete genomes.</title>
        <authorList>
            <person name="Campoy J.A."/>
            <person name="Sun H."/>
            <person name="Goel M."/>
            <person name="Jiao W.-B."/>
            <person name="Folz-Donahue K."/>
            <person name="Wang N."/>
            <person name="Rubio M."/>
            <person name="Liu C."/>
            <person name="Kukat C."/>
            <person name="Ruiz D."/>
            <person name="Huettel B."/>
            <person name="Schneeberger K."/>
        </authorList>
    </citation>
    <scope>NUCLEOTIDE SEQUENCE [LARGE SCALE GENOMIC DNA]</scope>
    <source>
        <strain evidence="4">cv. Rojo Pasion</strain>
    </source>
</reference>
<dbReference type="AlphaFoldDB" id="A0A6J5TJU4"/>
<accession>A0A6J5TJU4</accession>
<dbReference type="Proteomes" id="UP000507245">
    <property type="component" value="Unassembled WGS sequence"/>
</dbReference>
<evidence type="ECO:0000313" key="4">
    <source>
        <dbReference type="Proteomes" id="UP000507245"/>
    </source>
</evidence>
<proteinExistence type="predicted"/>
<evidence type="ECO:0000313" key="2">
    <source>
        <dbReference type="EMBL" id="CAB4294410.1"/>
    </source>
</evidence>
<evidence type="ECO:0000313" key="1">
    <source>
        <dbReference type="EMBL" id="CAB4263822.1"/>
    </source>
</evidence>
<dbReference type="EMBL" id="CAEKKB010000001">
    <property type="protein sequence ID" value="CAB4294410.1"/>
    <property type="molecule type" value="Genomic_DNA"/>
</dbReference>
<name>A0A6J5TJU4_PRUAR</name>
<evidence type="ECO:0000313" key="3">
    <source>
        <dbReference type="Proteomes" id="UP000507222"/>
    </source>
</evidence>
<gene>
    <name evidence="1" type="ORF">CURHAP_LOCUS4986</name>
    <name evidence="2" type="ORF">ORAREDHAP_LOCUS5009</name>
</gene>
<protein>
    <submittedName>
        <fullName evidence="1">Uncharacterized protein</fullName>
    </submittedName>
</protein>
<sequence length="81" mass="8964">MKRDGQAGAIWVALYYSRMKLEGKTQLELRLDLAASLGLERCDLICWSFAARFAEALRLDGAGNRDAAGMVAPWGFSQLEL</sequence>
<dbReference type="Proteomes" id="UP000507222">
    <property type="component" value="Unassembled WGS sequence"/>
</dbReference>